<evidence type="ECO:0000256" key="2">
    <source>
        <dbReference type="SAM" id="SignalP"/>
    </source>
</evidence>
<dbReference type="Proteomes" id="UP001632038">
    <property type="component" value="Unassembled WGS sequence"/>
</dbReference>
<name>A0ABD3DUR4_9LAMI</name>
<reference evidence="4" key="1">
    <citation type="journal article" date="2024" name="IScience">
        <title>Strigolactones Initiate the Formation of Haustorium-like Structures in Castilleja.</title>
        <authorList>
            <person name="Buerger M."/>
            <person name="Peterson D."/>
            <person name="Chory J."/>
        </authorList>
    </citation>
    <scope>NUCLEOTIDE SEQUENCE [LARGE SCALE GENOMIC DNA]</scope>
</reference>
<dbReference type="EMBL" id="JAVIJP010000013">
    <property type="protein sequence ID" value="KAL3644605.1"/>
    <property type="molecule type" value="Genomic_DNA"/>
</dbReference>
<feature type="chain" id="PRO_5044849441" description="Root meristem growth factor 8" evidence="2">
    <location>
        <begin position="24"/>
        <end position="140"/>
    </location>
</feature>
<feature type="signal peptide" evidence="2">
    <location>
        <begin position="1"/>
        <end position="23"/>
    </location>
</feature>
<keyword evidence="2" id="KW-0732">Signal</keyword>
<evidence type="ECO:0000256" key="1">
    <source>
        <dbReference type="SAM" id="MobiDB-lite"/>
    </source>
</evidence>
<feature type="region of interest" description="Disordered" evidence="1">
    <location>
        <begin position="72"/>
        <end position="97"/>
    </location>
</feature>
<organism evidence="3 4">
    <name type="scientific">Castilleja foliolosa</name>
    <dbReference type="NCBI Taxonomy" id="1961234"/>
    <lineage>
        <taxon>Eukaryota</taxon>
        <taxon>Viridiplantae</taxon>
        <taxon>Streptophyta</taxon>
        <taxon>Embryophyta</taxon>
        <taxon>Tracheophyta</taxon>
        <taxon>Spermatophyta</taxon>
        <taxon>Magnoliopsida</taxon>
        <taxon>eudicotyledons</taxon>
        <taxon>Gunneridae</taxon>
        <taxon>Pentapetalae</taxon>
        <taxon>asterids</taxon>
        <taxon>lamiids</taxon>
        <taxon>Lamiales</taxon>
        <taxon>Orobanchaceae</taxon>
        <taxon>Pedicularideae</taxon>
        <taxon>Castillejinae</taxon>
        <taxon>Castilleja</taxon>
    </lineage>
</organism>
<dbReference type="AlphaFoldDB" id="A0ABD3DUR4"/>
<protein>
    <recommendedName>
        <fullName evidence="5">Root meristem growth factor 8</fullName>
    </recommendedName>
</protein>
<evidence type="ECO:0000313" key="4">
    <source>
        <dbReference type="Proteomes" id="UP001632038"/>
    </source>
</evidence>
<gene>
    <name evidence="3" type="ORF">CASFOL_009785</name>
</gene>
<proteinExistence type="predicted"/>
<sequence length="140" mass="16058">MDFLIVLVTLCVAVLIMLPTCASDQVNAQKSLKQNGNSAAQQAKFTLPNLLPRKLKLQQEIGTSFNDKDIVPRDKIESSSDNNKIESEKEEKMVDRTKGTWREWVETPNKSEYFTMDYAWLKRRRPIHNKHLPVNSNSAP</sequence>
<evidence type="ECO:0008006" key="5">
    <source>
        <dbReference type="Google" id="ProtNLM"/>
    </source>
</evidence>
<keyword evidence="4" id="KW-1185">Reference proteome</keyword>
<comment type="caution">
    <text evidence="3">The sequence shown here is derived from an EMBL/GenBank/DDBJ whole genome shotgun (WGS) entry which is preliminary data.</text>
</comment>
<evidence type="ECO:0000313" key="3">
    <source>
        <dbReference type="EMBL" id="KAL3644605.1"/>
    </source>
</evidence>
<accession>A0ABD3DUR4</accession>